<reference evidence="2 3" key="1">
    <citation type="submission" date="2018-03" db="EMBL/GenBank/DDBJ databases">
        <title>The ancient ancestry and fast evolution of plastids.</title>
        <authorList>
            <person name="Moore K.R."/>
            <person name="Magnabosco C."/>
            <person name="Momper L."/>
            <person name="Gold D.A."/>
            <person name="Bosak T."/>
            <person name="Fournier G.P."/>
        </authorList>
    </citation>
    <scope>NUCLEOTIDE SEQUENCE [LARGE SCALE GENOMIC DNA]</scope>
    <source>
        <strain evidence="2 3">CCALA 037</strain>
    </source>
</reference>
<proteinExistence type="predicted"/>
<feature type="domain" description="HD" evidence="1">
    <location>
        <begin position="28"/>
        <end position="127"/>
    </location>
</feature>
<dbReference type="RefSeq" id="WP_106312779.1">
    <property type="nucleotide sequence ID" value="NZ_PVWO01000665.1"/>
</dbReference>
<dbReference type="EMBL" id="PVWO01000665">
    <property type="protein sequence ID" value="PSB40811.1"/>
    <property type="molecule type" value="Genomic_DNA"/>
</dbReference>
<dbReference type="Proteomes" id="UP000238937">
    <property type="component" value="Unassembled WGS sequence"/>
</dbReference>
<accession>A0A2T1F751</accession>
<dbReference type="OrthoDB" id="338520at2"/>
<evidence type="ECO:0000259" key="1">
    <source>
        <dbReference type="Pfam" id="PF01966"/>
    </source>
</evidence>
<organism evidence="2 3">
    <name type="scientific">Chamaesiphon polymorphus CCALA 037</name>
    <dbReference type="NCBI Taxonomy" id="2107692"/>
    <lineage>
        <taxon>Bacteria</taxon>
        <taxon>Bacillati</taxon>
        <taxon>Cyanobacteriota</taxon>
        <taxon>Cyanophyceae</taxon>
        <taxon>Gomontiellales</taxon>
        <taxon>Chamaesiphonaceae</taxon>
        <taxon>Chamaesiphon</taxon>
    </lineage>
</organism>
<comment type="caution">
    <text evidence="2">The sequence shown here is derived from an EMBL/GenBank/DDBJ whole genome shotgun (WGS) entry which is preliminary data.</text>
</comment>
<keyword evidence="2" id="KW-0378">Hydrolase</keyword>
<dbReference type="InterPro" id="IPR003607">
    <property type="entry name" value="HD/PDEase_dom"/>
</dbReference>
<evidence type="ECO:0000313" key="3">
    <source>
        <dbReference type="Proteomes" id="UP000238937"/>
    </source>
</evidence>
<keyword evidence="3" id="KW-1185">Reference proteome</keyword>
<evidence type="ECO:0000313" key="2">
    <source>
        <dbReference type="EMBL" id="PSB40811.1"/>
    </source>
</evidence>
<name>A0A2T1F751_9CYAN</name>
<dbReference type="InterPro" id="IPR006674">
    <property type="entry name" value="HD_domain"/>
</dbReference>
<sequence>MAQQFKTFQSVSDAYKLLVDLGAPDRLIQHVKLVGEAAEILILYFQQLDLKFNRDWIRLGVAFHDVGKILYPSELVDKGNRHEAAGELLLLSKNIDPKIARCCRSHAQWQQIECDLEELVVALADNLWKGKRNTKLEERVITKVAQILSRDYWDMFAGLDDKFEEIAATGDRRLARSM</sequence>
<dbReference type="AlphaFoldDB" id="A0A2T1F751"/>
<gene>
    <name evidence="2" type="ORF">C7B77_27960</name>
</gene>
<dbReference type="Gene3D" id="1.10.3210.10">
    <property type="entry name" value="Hypothetical protein af1432"/>
    <property type="match status" value="1"/>
</dbReference>
<dbReference type="Pfam" id="PF01966">
    <property type="entry name" value="HD"/>
    <property type="match status" value="1"/>
</dbReference>
<protein>
    <submittedName>
        <fullName evidence="2">Phosphohydrolase</fullName>
    </submittedName>
</protein>
<dbReference type="CDD" id="cd00077">
    <property type="entry name" value="HDc"/>
    <property type="match status" value="1"/>
</dbReference>
<dbReference type="SUPFAM" id="SSF109604">
    <property type="entry name" value="HD-domain/PDEase-like"/>
    <property type="match status" value="1"/>
</dbReference>
<dbReference type="GO" id="GO:0016787">
    <property type="term" value="F:hydrolase activity"/>
    <property type="evidence" value="ECO:0007669"/>
    <property type="project" value="UniProtKB-KW"/>
</dbReference>